<dbReference type="FunFam" id="4.10.410.10:FF:000004">
    <property type="entry name" value="Tissue factor pathway inhibitor"/>
    <property type="match status" value="1"/>
</dbReference>
<dbReference type="Gene3D" id="4.10.410.10">
    <property type="entry name" value="Pancreatic trypsin inhibitor Kunitz domain"/>
    <property type="match status" value="1"/>
</dbReference>
<reference evidence="5 6" key="1">
    <citation type="journal article" date="2018" name="Plant J.">
        <title>Genome sequences of Chlorella sorokiniana UTEX 1602 and Micractinium conductrix SAG 241.80: implications to maltose excretion by a green alga.</title>
        <authorList>
            <person name="Arriola M.B."/>
            <person name="Velmurugan N."/>
            <person name="Zhang Y."/>
            <person name="Plunkett M.H."/>
            <person name="Hondzo H."/>
            <person name="Barney B.M."/>
        </authorList>
    </citation>
    <scope>NUCLEOTIDE SEQUENCE [LARGE SCALE GENOMIC DNA]</scope>
    <source>
        <strain evidence="6">UTEX 1602</strain>
    </source>
</reference>
<dbReference type="EMBL" id="LHPG02000020">
    <property type="protein sequence ID" value="PRW21136.1"/>
    <property type="molecule type" value="Genomic_DNA"/>
</dbReference>
<dbReference type="InterPro" id="IPR020901">
    <property type="entry name" value="Prtase_inh_Kunz-CS"/>
</dbReference>
<feature type="domain" description="BPTI/Kunitz inhibitor" evidence="4">
    <location>
        <begin position="161"/>
        <end position="211"/>
    </location>
</feature>
<feature type="compositionally biased region" description="Low complexity" evidence="2">
    <location>
        <begin position="81"/>
        <end position="97"/>
    </location>
</feature>
<evidence type="ECO:0000313" key="5">
    <source>
        <dbReference type="EMBL" id="PRW21136.1"/>
    </source>
</evidence>
<evidence type="ECO:0000259" key="4">
    <source>
        <dbReference type="PROSITE" id="PS50279"/>
    </source>
</evidence>
<dbReference type="PRINTS" id="PR00759">
    <property type="entry name" value="BASICPTASE"/>
</dbReference>
<evidence type="ECO:0000256" key="2">
    <source>
        <dbReference type="SAM" id="MobiDB-lite"/>
    </source>
</evidence>
<dbReference type="InterPro" id="IPR050098">
    <property type="entry name" value="TFPI/VKTCI-like"/>
</dbReference>
<keyword evidence="3" id="KW-0732">Signal</keyword>
<feature type="chain" id="PRO_5015148254" evidence="3">
    <location>
        <begin position="24"/>
        <end position="284"/>
    </location>
</feature>
<proteinExistence type="predicted"/>
<dbReference type="InterPro" id="IPR002223">
    <property type="entry name" value="Kunitz_BPTI"/>
</dbReference>
<dbReference type="AlphaFoldDB" id="A0A2P6TER7"/>
<dbReference type="PROSITE" id="PS50279">
    <property type="entry name" value="BPTI_KUNITZ_2"/>
    <property type="match status" value="1"/>
</dbReference>
<dbReference type="CDD" id="cd00109">
    <property type="entry name" value="Kunitz-type"/>
    <property type="match status" value="1"/>
</dbReference>
<feature type="signal peptide" evidence="3">
    <location>
        <begin position="1"/>
        <end position="23"/>
    </location>
</feature>
<feature type="region of interest" description="Disordered" evidence="2">
    <location>
        <begin position="75"/>
        <end position="97"/>
    </location>
</feature>
<dbReference type="GO" id="GO:0004867">
    <property type="term" value="F:serine-type endopeptidase inhibitor activity"/>
    <property type="evidence" value="ECO:0007669"/>
    <property type="project" value="InterPro"/>
</dbReference>
<dbReference type="PANTHER" id="PTHR10083">
    <property type="entry name" value="KUNITZ-TYPE PROTEASE INHIBITOR-RELATED"/>
    <property type="match status" value="1"/>
</dbReference>
<dbReference type="PANTHER" id="PTHR10083:SF374">
    <property type="entry name" value="BPTI_KUNITZ INHIBITOR DOMAIN-CONTAINING PROTEIN"/>
    <property type="match status" value="1"/>
</dbReference>
<feature type="region of interest" description="Disordered" evidence="2">
    <location>
        <begin position="238"/>
        <end position="262"/>
    </location>
</feature>
<comment type="caution">
    <text evidence="5">The sequence shown here is derived from an EMBL/GenBank/DDBJ whole genome shotgun (WGS) entry which is preliminary data.</text>
</comment>
<name>A0A2P6TER7_CHLSO</name>
<organism evidence="5 6">
    <name type="scientific">Chlorella sorokiniana</name>
    <name type="common">Freshwater green alga</name>
    <dbReference type="NCBI Taxonomy" id="3076"/>
    <lineage>
        <taxon>Eukaryota</taxon>
        <taxon>Viridiplantae</taxon>
        <taxon>Chlorophyta</taxon>
        <taxon>core chlorophytes</taxon>
        <taxon>Trebouxiophyceae</taxon>
        <taxon>Chlorellales</taxon>
        <taxon>Chlorellaceae</taxon>
        <taxon>Chlorella clade</taxon>
        <taxon>Chlorella</taxon>
    </lineage>
</organism>
<evidence type="ECO:0000256" key="1">
    <source>
        <dbReference type="ARBA" id="ARBA00023157"/>
    </source>
</evidence>
<dbReference type="SUPFAM" id="SSF57362">
    <property type="entry name" value="BPTI-like"/>
    <property type="match status" value="1"/>
</dbReference>
<feature type="compositionally biased region" description="Low complexity" evidence="2">
    <location>
        <begin position="238"/>
        <end position="252"/>
    </location>
</feature>
<dbReference type="SMART" id="SM00131">
    <property type="entry name" value="KU"/>
    <property type="match status" value="1"/>
</dbReference>
<accession>A0A2P6TER7</accession>
<dbReference type="Pfam" id="PF00014">
    <property type="entry name" value="Kunitz_BPTI"/>
    <property type="match status" value="1"/>
</dbReference>
<dbReference type="Proteomes" id="UP000239899">
    <property type="component" value="Unassembled WGS sequence"/>
</dbReference>
<sequence>MRPLACLLLAALLAAASLPAAHAVTCDSFRSAAECQGKVTDGGRCGWTGDACTVIAPFEEEGMAAVTSIEEPSLSITSAGPEQPIQEAPPAQPAQPACDELPTPDNFTCAQQAAWGKCTEAWLVQGGYCRATCKLCTAPKAKTAGAAAAPAAEGPTSSEFCTLPADKGPCRAALPSWFYNAATGACEPFIYGGCQGNANRFPDAATCEAAAAQFCKGRSDRLALQLMSATGPADASLAAGAAGADQPTEAAPGGTETAVPAKSSASTGRSLFAWAALAALFHLL</sequence>
<dbReference type="GO" id="GO:0005615">
    <property type="term" value="C:extracellular space"/>
    <property type="evidence" value="ECO:0007669"/>
    <property type="project" value="TreeGrafter"/>
</dbReference>
<dbReference type="PROSITE" id="PS00280">
    <property type="entry name" value="BPTI_KUNITZ_1"/>
    <property type="match status" value="1"/>
</dbReference>
<keyword evidence="1" id="KW-1015">Disulfide bond</keyword>
<gene>
    <name evidence="5" type="ORF">C2E21_8493</name>
</gene>
<evidence type="ECO:0000313" key="6">
    <source>
        <dbReference type="Proteomes" id="UP000239899"/>
    </source>
</evidence>
<dbReference type="OrthoDB" id="513598at2759"/>
<protein>
    <submittedName>
        <fullName evidence="5">Tissue factor pathway inhibitor 2</fullName>
    </submittedName>
</protein>
<keyword evidence="6" id="KW-1185">Reference proteome</keyword>
<evidence type="ECO:0000256" key="3">
    <source>
        <dbReference type="SAM" id="SignalP"/>
    </source>
</evidence>
<dbReference type="InterPro" id="IPR036880">
    <property type="entry name" value="Kunitz_BPTI_sf"/>
</dbReference>